<dbReference type="EMBL" id="ACJX03000001">
    <property type="protein sequence ID" value="KRT34348.1"/>
    <property type="molecule type" value="Genomic_DNA"/>
</dbReference>
<proteinExistence type="predicted"/>
<dbReference type="AlphaFoldDB" id="A0A0T5X7B2"/>
<gene>
    <name evidence="2" type="ORF">HMPREF1705_03595</name>
</gene>
<dbReference type="Proteomes" id="UP000005273">
    <property type="component" value="Unassembled WGS sequence"/>
</dbReference>
<dbReference type="InterPro" id="IPR025272">
    <property type="entry name" value="SocA_Panacea"/>
</dbReference>
<evidence type="ECO:0000313" key="2">
    <source>
        <dbReference type="EMBL" id="KRT34348.1"/>
    </source>
</evidence>
<dbReference type="STRING" id="592015.HMPREF1705_03595"/>
<name>A0A0T5X7B2_9BACT</name>
<feature type="domain" description="Antitoxin SocA-like Panacea" evidence="1">
    <location>
        <begin position="42"/>
        <end position="148"/>
    </location>
</feature>
<reference evidence="3" key="1">
    <citation type="submission" date="2012-09" db="EMBL/GenBank/DDBJ databases">
        <authorList>
            <person name="Weinstock G."/>
            <person name="Sodergren E."/>
            <person name="Clifton S."/>
            <person name="Fulton L."/>
            <person name="Fulton B."/>
            <person name="Courtney L."/>
            <person name="Fronick C."/>
            <person name="Harrison M."/>
            <person name="Strong C."/>
            <person name="Farmer C."/>
            <person name="Delehaunty K."/>
            <person name="Markovic C."/>
            <person name="Hall O."/>
            <person name="Minx P."/>
            <person name="Tomlinson C."/>
            <person name="Mitreva M."/>
            <person name="Nelson J."/>
            <person name="Hou S."/>
            <person name="Wollam A."/>
            <person name="Pepin K.H."/>
            <person name="Johnson M."/>
            <person name="Bhonagiri V."/>
            <person name="Nash W.E."/>
            <person name="Suruliraj S."/>
            <person name="Warren W."/>
            <person name="Chinwalla A."/>
            <person name="Mardis E.R."/>
            <person name="Wilson R.K."/>
        </authorList>
    </citation>
    <scope>NUCLEOTIDE SEQUENCE [LARGE SCALE GENOMIC DNA]</scope>
    <source>
        <strain evidence="3">OS1</strain>
    </source>
</reference>
<comment type="caution">
    <text evidence="2">The sequence shown here is derived from an EMBL/GenBank/DDBJ whole genome shotgun (WGS) entry which is preliminary data.</text>
</comment>
<protein>
    <recommendedName>
        <fullName evidence="1">Antitoxin SocA-like Panacea domain-containing protein</fullName>
    </recommendedName>
</protein>
<accession>A0A0T5X7B2</accession>
<organism evidence="2 3">
    <name type="scientific">Acetomicrobium hydrogeniformans ATCC BAA-1850</name>
    <dbReference type="NCBI Taxonomy" id="592015"/>
    <lineage>
        <taxon>Bacteria</taxon>
        <taxon>Thermotogati</taxon>
        <taxon>Synergistota</taxon>
        <taxon>Synergistia</taxon>
        <taxon>Synergistales</taxon>
        <taxon>Acetomicrobiaceae</taxon>
        <taxon>Acetomicrobium</taxon>
    </lineage>
</organism>
<keyword evidence="3" id="KW-1185">Reference proteome</keyword>
<sequence length="206" mass="24329">MGEGGYNKMIPFRKQKFENAVAYFAFEFNRRKGYYPRQTWIYKFLALLDFRSLKKTGVPCIGLEYDAMKFGPVPNILYNSRSCLRFKKFKFIETADGGFRVEPVSKPNLDYFADDEIDLMEEILDDYTRDGVNLDNLIANAHKEIKAWNKAWDIAIEYERGRMPMRYEDEFDDLSKKSENELTPEEEYFLVYKGMKDIEEAKKAIS</sequence>
<evidence type="ECO:0000313" key="3">
    <source>
        <dbReference type="Proteomes" id="UP000005273"/>
    </source>
</evidence>
<evidence type="ECO:0000259" key="1">
    <source>
        <dbReference type="Pfam" id="PF13274"/>
    </source>
</evidence>
<dbReference type="Pfam" id="PF13274">
    <property type="entry name" value="SocA_Panacea"/>
    <property type="match status" value="1"/>
</dbReference>